<evidence type="ECO:0000313" key="3">
    <source>
        <dbReference type="Proteomes" id="UP000070504"/>
    </source>
</evidence>
<dbReference type="PATRIC" id="fig|1698283.3.peg.42"/>
<dbReference type="SUPFAM" id="SSF51182">
    <property type="entry name" value="RmlC-like cupins"/>
    <property type="match status" value="1"/>
</dbReference>
<dbReference type="Gene3D" id="2.60.120.10">
    <property type="entry name" value="Jelly Rolls"/>
    <property type="match status" value="1"/>
</dbReference>
<dbReference type="PANTHER" id="PTHR37694">
    <property type="entry name" value="SLR8022 PROTEIN"/>
    <property type="match status" value="1"/>
</dbReference>
<dbReference type="InterPro" id="IPR013096">
    <property type="entry name" value="Cupin_2"/>
</dbReference>
<dbReference type="InterPro" id="IPR014710">
    <property type="entry name" value="RmlC-like_jellyroll"/>
</dbReference>
<organism evidence="2 3">
    <name type="scientific">candidate division MSBL1 archaeon SCGC-AAA382K21</name>
    <dbReference type="NCBI Taxonomy" id="1698283"/>
    <lineage>
        <taxon>Archaea</taxon>
        <taxon>Methanobacteriati</taxon>
        <taxon>Methanobacteriota</taxon>
        <taxon>candidate division MSBL1</taxon>
    </lineage>
</organism>
<dbReference type="CDD" id="cd02230">
    <property type="entry name" value="cupin_HP0902-like"/>
    <property type="match status" value="1"/>
</dbReference>
<evidence type="ECO:0000313" key="2">
    <source>
        <dbReference type="EMBL" id="KXB07071.1"/>
    </source>
</evidence>
<protein>
    <submittedName>
        <fullName evidence="2">Cupin</fullName>
    </submittedName>
</protein>
<feature type="domain" description="Cupin type-2" evidence="1">
    <location>
        <begin position="44"/>
        <end position="106"/>
    </location>
</feature>
<dbReference type="EMBL" id="LHYH01000013">
    <property type="protein sequence ID" value="KXB07071.1"/>
    <property type="molecule type" value="Genomic_DNA"/>
</dbReference>
<gene>
    <name evidence="2" type="ORF">AKJ54_00795</name>
</gene>
<sequence>MKKNESLVKDITAKIFKMEELVDYQKDAVVSKTLIDRESGTLTLFALDKGQTISQHTVPHNALVLILDGEAKIRVGEEELEPKQGESTVMPADVPHSLKAEKRFKMLLTMIR</sequence>
<dbReference type="Pfam" id="PF07883">
    <property type="entry name" value="Cupin_2"/>
    <property type="match status" value="1"/>
</dbReference>
<dbReference type="PANTHER" id="PTHR37694:SF1">
    <property type="entry name" value="SLR8022 PROTEIN"/>
    <property type="match status" value="1"/>
</dbReference>
<proteinExistence type="predicted"/>
<dbReference type="Proteomes" id="UP000070504">
    <property type="component" value="Unassembled WGS sequence"/>
</dbReference>
<evidence type="ECO:0000259" key="1">
    <source>
        <dbReference type="Pfam" id="PF07883"/>
    </source>
</evidence>
<name>A0A133VKW1_9EURY</name>
<dbReference type="AlphaFoldDB" id="A0A133VKW1"/>
<reference evidence="2 3" key="1">
    <citation type="journal article" date="2016" name="Sci. Rep.">
        <title>Metabolic traits of an uncultured archaeal lineage -MSBL1- from brine pools of the Red Sea.</title>
        <authorList>
            <person name="Mwirichia R."/>
            <person name="Alam I."/>
            <person name="Rashid M."/>
            <person name="Vinu M."/>
            <person name="Ba-Alawi W."/>
            <person name="Anthony Kamau A."/>
            <person name="Kamanda Ngugi D."/>
            <person name="Goker M."/>
            <person name="Klenk H.P."/>
            <person name="Bajic V."/>
            <person name="Stingl U."/>
        </authorList>
    </citation>
    <scope>NUCLEOTIDE SEQUENCE [LARGE SCALE GENOMIC DNA]</scope>
    <source>
        <strain evidence="2">SCGC-AAA382K21</strain>
    </source>
</reference>
<keyword evidence="3" id="KW-1185">Reference proteome</keyword>
<dbReference type="InterPro" id="IPR011051">
    <property type="entry name" value="RmlC_Cupin_sf"/>
</dbReference>
<comment type="caution">
    <text evidence="2">The sequence shown here is derived from an EMBL/GenBank/DDBJ whole genome shotgun (WGS) entry which is preliminary data.</text>
</comment>
<accession>A0A133VKW1</accession>